<evidence type="ECO:0000313" key="2">
    <source>
        <dbReference type="EMBL" id="MCS3865102.1"/>
    </source>
</evidence>
<dbReference type="InterPro" id="IPR036291">
    <property type="entry name" value="NAD(P)-bd_dom_sf"/>
</dbReference>
<dbReference type="CDD" id="cd05243">
    <property type="entry name" value="SDR_a5"/>
    <property type="match status" value="1"/>
</dbReference>
<gene>
    <name evidence="2" type="ORF">GGP82_001651</name>
</gene>
<dbReference type="InterPro" id="IPR016040">
    <property type="entry name" value="NAD(P)-bd_dom"/>
</dbReference>
<dbReference type="Gene3D" id="3.40.50.720">
    <property type="entry name" value="NAD(P)-binding Rossmann-like Domain"/>
    <property type="match status" value="1"/>
</dbReference>
<proteinExistence type="predicted"/>
<dbReference type="Pfam" id="PF13460">
    <property type="entry name" value="NAD_binding_10"/>
    <property type="match status" value="1"/>
</dbReference>
<feature type="domain" description="NAD(P)-binding" evidence="1">
    <location>
        <begin position="7"/>
        <end position="189"/>
    </location>
</feature>
<protein>
    <submittedName>
        <fullName evidence="2">Nucleoside-diphosphate-sugar epimerase</fullName>
    </submittedName>
</protein>
<dbReference type="EMBL" id="JANTYZ010000003">
    <property type="protein sequence ID" value="MCS3865102.1"/>
    <property type="molecule type" value="Genomic_DNA"/>
</dbReference>
<dbReference type="AlphaFoldDB" id="A0A9X2R6E2"/>
<organism evidence="2 3">
    <name type="scientific">Salinibacter ruber</name>
    <dbReference type="NCBI Taxonomy" id="146919"/>
    <lineage>
        <taxon>Bacteria</taxon>
        <taxon>Pseudomonadati</taxon>
        <taxon>Rhodothermota</taxon>
        <taxon>Rhodothermia</taxon>
        <taxon>Rhodothermales</taxon>
        <taxon>Salinibacteraceae</taxon>
        <taxon>Salinibacter</taxon>
    </lineage>
</organism>
<reference evidence="2" key="1">
    <citation type="submission" date="2022-08" db="EMBL/GenBank/DDBJ databases">
        <title>Genomic Encyclopedia of Type Strains, Phase V (KMG-V): Genome sequencing to study the core and pangenomes of soil and plant-associated prokaryotes.</title>
        <authorList>
            <person name="Whitman W."/>
        </authorList>
    </citation>
    <scope>NUCLEOTIDE SEQUENCE</scope>
    <source>
        <strain evidence="2">SP2016B</strain>
    </source>
</reference>
<evidence type="ECO:0000313" key="3">
    <source>
        <dbReference type="Proteomes" id="UP001155034"/>
    </source>
</evidence>
<evidence type="ECO:0000259" key="1">
    <source>
        <dbReference type="Pfam" id="PF13460"/>
    </source>
</evidence>
<dbReference type="Proteomes" id="UP001155034">
    <property type="component" value="Unassembled WGS sequence"/>
</dbReference>
<sequence length="214" mass="22454">MTVAVIGAHGGIGRRLLPRLNEAGHDPIGVVRSEDQFAAIRDRGAEPRLGDLEGEVASALDGADAVVFTAGAGGSTGWDKTILVDLWGAERAVHACEEKEIDRFVMISSRGAGDPESRQGPIKPYIVAKHVADRTLQRSSLDETILRPTRLTDAEGTGRVAAYVDTDPDAGDPIPRADVAQAVVQCLADDNTVGHAITLYGGDTPIGEALRPSG</sequence>
<dbReference type="SUPFAM" id="SSF51735">
    <property type="entry name" value="NAD(P)-binding Rossmann-fold domains"/>
    <property type="match status" value="1"/>
</dbReference>
<comment type="caution">
    <text evidence="2">The sequence shown here is derived from an EMBL/GenBank/DDBJ whole genome shotgun (WGS) entry which is preliminary data.</text>
</comment>
<dbReference type="RefSeq" id="WP_251930786.1">
    <property type="nucleotide sequence ID" value="NZ_CALTSD010000055.1"/>
</dbReference>
<dbReference type="PANTHER" id="PTHR15020:SF50">
    <property type="entry name" value="UPF0659 PROTEIN YMR090W"/>
    <property type="match status" value="1"/>
</dbReference>
<name>A0A9X2R6E2_9BACT</name>
<dbReference type="PANTHER" id="PTHR15020">
    <property type="entry name" value="FLAVIN REDUCTASE-RELATED"/>
    <property type="match status" value="1"/>
</dbReference>
<accession>A0A9X2R6E2</accession>